<feature type="compositionally biased region" description="Basic and acidic residues" evidence="6">
    <location>
        <begin position="451"/>
        <end position="466"/>
    </location>
</feature>
<feature type="compositionally biased region" description="Low complexity" evidence="6">
    <location>
        <begin position="224"/>
        <end position="239"/>
    </location>
</feature>
<feature type="compositionally biased region" description="Basic residues" evidence="6">
    <location>
        <begin position="507"/>
        <end position="520"/>
    </location>
</feature>
<feature type="region of interest" description="Disordered" evidence="6">
    <location>
        <begin position="451"/>
        <end position="659"/>
    </location>
</feature>
<feature type="compositionally biased region" description="Low complexity" evidence="6">
    <location>
        <begin position="251"/>
        <end position="262"/>
    </location>
</feature>
<dbReference type="SMART" id="SM00667">
    <property type="entry name" value="LisH"/>
    <property type="match status" value="1"/>
</dbReference>
<keyword evidence="8" id="KW-1185">Reference proteome</keyword>
<evidence type="ECO:0000256" key="3">
    <source>
        <dbReference type="ARBA" id="ARBA00023159"/>
    </source>
</evidence>
<feature type="compositionally biased region" description="Low complexity" evidence="6">
    <location>
        <begin position="291"/>
        <end position="322"/>
    </location>
</feature>
<dbReference type="PANTHER" id="PTHR45093:SF2">
    <property type="entry name" value="LISH DOMAIN-CONTAINING PROTEIN"/>
    <property type="match status" value="1"/>
</dbReference>
<evidence type="ECO:0000256" key="6">
    <source>
        <dbReference type="SAM" id="MobiDB-lite"/>
    </source>
</evidence>
<dbReference type="PROSITE" id="PS50896">
    <property type="entry name" value="LISH"/>
    <property type="match status" value="1"/>
</dbReference>
<feature type="compositionally biased region" description="Basic and acidic residues" evidence="6">
    <location>
        <begin position="558"/>
        <end position="569"/>
    </location>
</feature>
<evidence type="ECO:0000256" key="1">
    <source>
        <dbReference type="ARBA" id="ARBA00004123"/>
    </source>
</evidence>
<dbReference type="Proteomes" id="UP000009328">
    <property type="component" value="Unassembled WGS sequence"/>
</dbReference>
<evidence type="ECO:0000313" key="7">
    <source>
        <dbReference type="EMBL" id="CCH44725.1"/>
    </source>
</evidence>
<dbReference type="PANTHER" id="PTHR45093">
    <property type="entry name" value="TRANSCRIPTION ACTIVATOR MSS11"/>
    <property type="match status" value="1"/>
</dbReference>
<feature type="compositionally biased region" description="Low complexity" evidence="6">
    <location>
        <begin position="587"/>
        <end position="605"/>
    </location>
</feature>
<evidence type="ECO:0000256" key="4">
    <source>
        <dbReference type="ARBA" id="ARBA00023163"/>
    </source>
</evidence>
<accession>K0KHP2</accession>
<reference evidence="7 8" key="1">
    <citation type="journal article" date="2012" name="Eukaryot. Cell">
        <title>Draft genome sequence of Wickerhamomyces ciferrii NRRL Y-1031 F-60-10.</title>
        <authorList>
            <person name="Schneider J."/>
            <person name="Andrea H."/>
            <person name="Blom J."/>
            <person name="Jaenicke S."/>
            <person name="Ruckert C."/>
            <person name="Schorsch C."/>
            <person name="Szczepanowski R."/>
            <person name="Farwick M."/>
            <person name="Goesmann A."/>
            <person name="Puhler A."/>
            <person name="Schaffer S."/>
            <person name="Tauch A."/>
            <person name="Kohler T."/>
            <person name="Brinkrolf K."/>
        </authorList>
    </citation>
    <scope>NUCLEOTIDE SEQUENCE [LARGE SCALE GENOMIC DNA]</scope>
    <source>
        <strain evidence="8">ATCC 14091 / BCRC 22168 / CBS 111 / JCM 3599 / NBRC 0793 / NRRL Y-1031 F-60-10</strain>
    </source>
</reference>
<feature type="compositionally biased region" description="Low complexity" evidence="6">
    <location>
        <begin position="540"/>
        <end position="554"/>
    </location>
</feature>
<proteinExistence type="predicted"/>
<feature type="compositionally biased region" description="Polar residues" evidence="6">
    <location>
        <begin position="570"/>
        <end position="586"/>
    </location>
</feature>
<evidence type="ECO:0000313" key="8">
    <source>
        <dbReference type="Proteomes" id="UP000009328"/>
    </source>
</evidence>
<feature type="compositionally biased region" description="Low complexity" evidence="6">
    <location>
        <begin position="150"/>
        <end position="183"/>
    </location>
</feature>
<feature type="region of interest" description="Disordered" evidence="6">
    <location>
        <begin position="216"/>
        <end position="262"/>
    </location>
</feature>
<dbReference type="GO" id="GO:0005634">
    <property type="term" value="C:nucleus"/>
    <property type="evidence" value="ECO:0007669"/>
    <property type="project" value="UniProtKB-SubCell"/>
</dbReference>
<sequence length="688" mass="75335">MSGVQKQNQQSKNDAAAKKFVNDLISSNSKQLLNAYVYDFLIKSSLPQTAQTFIKEADVPTDNNQNKVVKTPPQKDLLPLAISMDAPQGFLYEWWQIFWDVFNARTHRGGSENAQHYYQLQLVRQRKEHALHSSTFHAAHAQAQGFSGMQTLHNPPNPQQQQQLLIQQQHQQQLLAQHRNQTQGQIPGQLPQHPGGATNVQAGPFGGASNFGAGAGAAIGGQFGQHQQHQQQQNDANNFMSPHSQPLQPSQTQQEVQQHFQQHQNQLLANQKRVNIPTGPGSIPPSYARLQQQQAQAQFQMNQMRQQQQQQFPQFQQFKAPTIPGPPYGPQPPTPVVSNGANTPNSTNNTKQRSGGASPNKKPKLDNSSNHPSPLTAGSPVNANANKNDNTSPGSSSNLKNSTTNQGNSSNPSPLINQQEKDSNSSSSTIALQDYQMQLMLLERENKRMLDGSKKDSLSNGNEKKKSPLNSKMPPPKKNLKNGTPSSSPAVGNNKSIENGTKTTANGRKKKEPAKRKSKKNAALNNNNNTSEPPTPTTPLTPNAVGNSNNNNNNTAAVKKESNLKEEKASSQLTPPNSENATNTNTDEQQAQSQQPQDESQPQEPTLSQSDDKDITKPSDEMLGGSQMLSGHNSHAISNDLYNDFPLSDFSNDLAGDDNFNLENFLNTDGGELSNFDSYWKDSVEATD</sequence>
<keyword evidence="4" id="KW-0804">Transcription</keyword>
<name>K0KHP2_WICCF</name>
<feature type="compositionally biased region" description="Basic and acidic residues" evidence="6">
    <location>
        <begin position="610"/>
        <end position="620"/>
    </location>
</feature>
<dbReference type="Pfam" id="PF08513">
    <property type="entry name" value="LisH"/>
    <property type="match status" value="1"/>
</dbReference>
<gene>
    <name evidence="7" type="ORF">BN7_4293</name>
</gene>
<dbReference type="AlphaFoldDB" id="K0KHP2"/>
<evidence type="ECO:0000256" key="2">
    <source>
        <dbReference type="ARBA" id="ARBA00023015"/>
    </source>
</evidence>
<comment type="subcellular location">
    <subcellularLocation>
        <location evidence="1">Nucleus</location>
    </subcellularLocation>
</comment>
<dbReference type="InParanoid" id="K0KHP2"/>
<feature type="compositionally biased region" description="Polar residues" evidence="6">
    <location>
        <begin position="379"/>
        <end position="428"/>
    </location>
</feature>
<feature type="compositionally biased region" description="Polar residues" evidence="6">
    <location>
        <begin position="481"/>
        <end position="506"/>
    </location>
</feature>
<feature type="compositionally biased region" description="Polar residues" evidence="6">
    <location>
        <begin position="627"/>
        <end position="641"/>
    </location>
</feature>
<dbReference type="HOGENOM" id="CLU_400201_0_0_1"/>
<keyword evidence="2" id="KW-0805">Transcription regulation</keyword>
<protein>
    <submittedName>
        <fullName evidence="7">Uncharacterized protein</fullName>
    </submittedName>
</protein>
<organism evidence="7 8">
    <name type="scientific">Wickerhamomyces ciferrii (strain ATCC 14091 / BCRC 22168 / CBS 111 / JCM 3599 / NBRC 0793 / NRRL Y-1031 F-60-10)</name>
    <name type="common">Yeast</name>
    <name type="synonym">Pichia ciferrii</name>
    <dbReference type="NCBI Taxonomy" id="1206466"/>
    <lineage>
        <taxon>Eukaryota</taxon>
        <taxon>Fungi</taxon>
        <taxon>Dikarya</taxon>
        <taxon>Ascomycota</taxon>
        <taxon>Saccharomycotina</taxon>
        <taxon>Saccharomycetes</taxon>
        <taxon>Phaffomycetales</taxon>
        <taxon>Wickerhamomycetaceae</taxon>
        <taxon>Wickerhamomyces</taxon>
    </lineage>
</organism>
<dbReference type="InterPro" id="IPR006594">
    <property type="entry name" value="LisH"/>
</dbReference>
<comment type="caution">
    <text evidence="7">The sequence shown here is derived from an EMBL/GenBank/DDBJ whole genome shotgun (WGS) entry which is preliminary data.</text>
</comment>
<dbReference type="EMBL" id="CAIF01000152">
    <property type="protein sequence ID" value="CCH44725.1"/>
    <property type="molecule type" value="Genomic_DNA"/>
</dbReference>
<feature type="compositionally biased region" description="Polar residues" evidence="6">
    <location>
        <begin position="336"/>
        <end position="357"/>
    </location>
</feature>
<keyword evidence="3" id="KW-0010">Activator</keyword>
<dbReference type="eggNOG" id="ENOG502R28W">
    <property type="taxonomic scope" value="Eukaryota"/>
</dbReference>
<keyword evidence="5" id="KW-0539">Nucleus</keyword>
<feature type="region of interest" description="Disordered" evidence="6">
    <location>
        <begin position="148"/>
        <end position="187"/>
    </location>
</feature>
<feature type="region of interest" description="Disordered" evidence="6">
    <location>
        <begin position="274"/>
        <end position="428"/>
    </location>
</feature>
<feature type="compositionally biased region" description="Polar residues" evidence="6">
    <location>
        <begin position="240"/>
        <end position="250"/>
    </location>
</feature>
<feature type="compositionally biased region" description="Low complexity" evidence="6">
    <location>
        <begin position="521"/>
        <end position="532"/>
    </location>
</feature>
<dbReference type="STRING" id="1206466.K0KHP2"/>
<feature type="compositionally biased region" description="Pro residues" evidence="6">
    <location>
        <begin position="323"/>
        <end position="335"/>
    </location>
</feature>
<evidence type="ECO:0000256" key="5">
    <source>
        <dbReference type="ARBA" id="ARBA00023242"/>
    </source>
</evidence>